<keyword evidence="2" id="KW-1185">Reference proteome</keyword>
<proteinExistence type="predicted"/>
<name>A0A165ZRI8_9AGAM</name>
<organism evidence="1 2">
    <name type="scientific">Sistotremastrum suecicum HHB10207 ss-3</name>
    <dbReference type="NCBI Taxonomy" id="1314776"/>
    <lineage>
        <taxon>Eukaryota</taxon>
        <taxon>Fungi</taxon>
        <taxon>Dikarya</taxon>
        <taxon>Basidiomycota</taxon>
        <taxon>Agaricomycotina</taxon>
        <taxon>Agaricomycetes</taxon>
        <taxon>Sistotremastrales</taxon>
        <taxon>Sistotremastraceae</taxon>
        <taxon>Sistotremastrum</taxon>
    </lineage>
</organism>
<dbReference type="EMBL" id="KV428175">
    <property type="protein sequence ID" value="KZT34565.1"/>
    <property type="molecule type" value="Genomic_DNA"/>
</dbReference>
<sequence>MPANVPRCLEERLQRTTAIAEKRLNKFIQVSLRYVDTSVEPWAKQISGLREGIKEIAFTEARITQAIATLFNDGTAHKGAQTSAERRDCATKKKKQLAEGISYDKIIHDAEPEGLLFRRELNRQLPIVTLPKQFISMILSEYVETCWVSTAGSRDEESPQNRRFGFVHILRLTHICSVWRRIAMSTTSIWCRLSLNWPPEAVSTFSIRSWGLNPKIQMSNRSELPRNAPLLLLERLPMTKEINLEIQRKTRCHSPPTDGISSYTTLAEVFEGLSHYPAPLLEELTLRYKDRENRMGTMPCAITDFFLANSRALHSLTLEGFPIPFLKDQTLLKGLRFLSLVCPGTAITTRPHTVLDASAREASWSDIHDFLSHTPDIERLKLEVVRARERSSDTTSTAVELIKCTHIDLLLRKDSSVSVSSTAASLQLLPTFFLSALSCPQLSTLSIKCRHIKRKDAFDSYADLPPYIHEFTRRAKFLHLSQDTGKELSAKLYLDPSAQESISIPYCSFTAMLDSSESEVREERYYFDAGRRRRELCEYGSAGVHPTIQSITNNLPSITPDTLCLNRLFFHDPHSCLVREKQPATLESCQALLRHYPSITKLIIHEDLSKTRENFIRALQDPLICPKLEELCISGDLSHLEEIKLTFSHRKANDLILKKLYLFADISYNYRIARQSDSWEPITLDCVQEFFTDSPDILERFSTRVGNVRTNLRTACTGIRRYRRCF</sequence>
<protein>
    <recommendedName>
        <fullName evidence="3">F-box domain-containing protein</fullName>
    </recommendedName>
</protein>
<evidence type="ECO:0008006" key="3">
    <source>
        <dbReference type="Google" id="ProtNLM"/>
    </source>
</evidence>
<evidence type="ECO:0000313" key="1">
    <source>
        <dbReference type="EMBL" id="KZT34565.1"/>
    </source>
</evidence>
<accession>A0A165ZRI8</accession>
<evidence type="ECO:0000313" key="2">
    <source>
        <dbReference type="Proteomes" id="UP000076798"/>
    </source>
</evidence>
<gene>
    <name evidence="1" type="ORF">SISSUDRAFT_1131770</name>
</gene>
<dbReference type="OrthoDB" id="3365698at2759"/>
<reference evidence="1 2" key="1">
    <citation type="journal article" date="2016" name="Mol. Biol. Evol.">
        <title>Comparative Genomics of Early-Diverging Mushroom-Forming Fungi Provides Insights into the Origins of Lignocellulose Decay Capabilities.</title>
        <authorList>
            <person name="Nagy L.G."/>
            <person name="Riley R."/>
            <person name="Tritt A."/>
            <person name="Adam C."/>
            <person name="Daum C."/>
            <person name="Floudas D."/>
            <person name="Sun H."/>
            <person name="Yadav J.S."/>
            <person name="Pangilinan J."/>
            <person name="Larsson K.H."/>
            <person name="Matsuura K."/>
            <person name="Barry K."/>
            <person name="Labutti K."/>
            <person name="Kuo R."/>
            <person name="Ohm R.A."/>
            <person name="Bhattacharya S.S."/>
            <person name="Shirouzu T."/>
            <person name="Yoshinaga Y."/>
            <person name="Martin F.M."/>
            <person name="Grigoriev I.V."/>
            <person name="Hibbett D.S."/>
        </authorList>
    </citation>
    <scope>NUCLEOTIDE SEQUENCE [LARGE SCALE GENOMIC DNA]</scope>
    <source>
        <strain evidence="1 2">HHB10207 ss-3</strain>
    </source>
</reference>
<dbReference type="Proteomes" id="UP000076798">
    <property type="component" value="Unassembled WGS sequence"/>
</dbReference>
<dbReference type="AlphaFoldDB" id="A0A165ZRI8"/>